<evidence type="ECO:0000256" key="2">
    <source>
        <dbReference type="ARBA" id="ARBA00022475"/>
    </source>
</evidence>
<dbReference type="CDD" id="cd17324">
    <property type="entry name" value="MFS_NepI_like"/>
    <property type="match status" value="1"/>
</dbReference>
<dbReference type="EMBL" id="CP091511">
    <property type="protein sequence ID" value="UOO88442.1"/>
    <property type="molecule type" value="Genomic_DNA"/>
</dbReference>
<evidence type="ECO:0000256" key="1">
    <source>
        <dbReference type="ARBA" id="ARBA00004651"/>
    </source>
</evidence>
<feature type="transmembrane region" description="Helical" evidence="6">
    <location>
        <begin position="168"/>
        <end position="189"/>
    </location>
</feature>
<feature type="domain" description="Major facilitator superfamily (MFS) profile" evidence="7">
    <location>
        <begin position="14"/>
        <end position="321"/>
    </location>
</feature>
<dbReference type="InterPro" id="IPR020846">
    <property type="entry name" value="MFS_dom"/>
</dbReference>
<feature type="transmembrane region" description="Helical" evidence="6">
    <location>
        <begin position="137"/>
        <end position="156"/>
    </location>
</feature>
<keyword evidence="2" id="KW-1003">Cell membrane</keyword>
<keyword evidence="9" id="KW-1185">Reference proteome</keyword>
<dbReference type="InterPro" id="IPR050189">
    <property type="entry name" value="MFS_Efflux_Transporters"/>
</dbReference>
<evidence type="ECO:0000256" key="3">
    <source>
        <dbReference type="ARBA" id="ARBA00022692"/>
    </source>
</evidence>
<keyword evidence="3 6" id="KW-0812">Transmembrane</keyword>
<gene>
    <name evidence="8" type="ORF">LVJ82_13330</name>
</gene>
<dbReference type="InterPro" id="IPR036259">
    <property type="entry name" value="MFS_trans_sf"/>
</dbReference>
<feature type="transmembrane region" description="Helical" evidence="6">
    <location>
        <begin position="12"/>
        <end position="33"/>
    </location>
</feature>
<evidence type="ECO:0000256" key="5">
    <source>
        <dbReference type="ARBA" id="ARBA00023136"/>
    </source>
</evidence>
<organism evidence="8 9">
    <name type="scientific">Vitreoscilla massiliensis</name>
    <dbReference type="NCBI Taxonomy" id="1689272"/>
    <lineage>
        <taxon>Bacteria</taxon>
        <taxon>Pseudomonadati</taxon>
        <taxon>Pseudomonadota</taxon>
        <taxon>Betaproteobacteria</taxon>
        <taxon>Neisseriales</taxon>
        <taxon>Neisseriaceae</taxon>
        <taxon>Vitreoscilla</taxon>
    </lineage>
</organism>
<feature type="transmembrane region" description="Helical" evidence="6">
    <location>
        <begin position="210"/>
        <end position="232"/>
    </location>
</feature>
<dbReference type="SUPFAM" id="SSF103473">
    <property type="entry name" value="MFS general substrate transporter"/>
    <property type="match status" value="1"/>
</dbReference>
<evidence type="ECO:0000313" key="9">
    <source>
        <dbReference type="Proteomes" id="UP000832011"/>
    </source>
</evidence>
<dbReference type="Proteomes" id="UP000832011">
    <property type="component" value="Chromosome"/>
</dbReference>
<name>A0ABY4DYQ5_9NEIS</name>
<feature type="transmembrane region" description="Helical" evidence="6">
    <location>
        <begin position="277"/>
        <end position="298"/>
    </location>
</feature>
<keyword evidence="5 6" id="KW-0472">Membrane</keyword>
<feature type="transmembrane region" description="Helical" evidence="6">
    <location>
        <begin position="53"/>
        <end position="73"/>
    </location>
</feature>
<dbReference type="PANTHER" id="PTHR43124">
    <property type="entry name" value="PURINE EFFLUX PUMP PBUE"/>
    <property type="match status" value="1"/>
</dbReference>
<dbReference type="PROSITE" id="PS50850">
    <property type="entry name" value="MFS"/>
    <property type="match status" value="1"/>
</dbReference>
<protein>
    <submittedName>
        <fullName evidence="8">MFS transporter</fullName>
    </submittedName>
</protein>
<reference evidence="8 9" key="1">
    <citation type="journal article" date="2022" name="Res Sq">
        <title>Evolution of multicellular longitudinally dividing oral cavity symbionts (Neisseriaceae).</title>
        <authorList>
            <person name="Nyongesa S."/>
            <person name="Weber P."/>
            <person name="Bernet E."/>
            <person name="Pullido F."/>
            <person name="Nieckarz M."/>
            <person name="Delaby M."/>
            <person name="Nieves C."/>
            <person name="Viehboeck T."/>
            <person name="Krause N."/>
            <person name="Rivera-Millot A."/>
            <person name="Nakamura A."/>
            <person name="Vischer N."/>
            <person name="VanNieuwenhze M."/>
            <person name="Brun Y."/>
            <person name="Cava F."/>
            <person name="Bulgheresi S."/>
            <person name="Veyrier F."/>
        </authorList>
    </citation>
    <scope>NUCLEOTIDE SEQUENCE [LARGE SCALE GENOMIC DNA]</scope>
    <source>
        <strain evidence="8 9">SN4</strain>
    </source>
</reference>
<keyword evidence="4 6" id="KW-1133">Transmembrane helix</keyword>
<evidence type="ECO:0000313" key="8">
    <source>
        <dbReference type="EMBL" id="UOO88442.1"/>
    </source>
</evidence>
<proteinExistence type="predicted"/>
<dbReference type="RefSeq" id="WP_058357874.1">
    <property type="nucleotide sequence ID" value="NZ_CABKVG010000010.1"/>
</dbReference>
<feature type="transmembrane region" description="Helical" evidence="6">
    <location>
        <begin position="110"/>
        <end position="130"/>
    </location>
</feature>
<dbReference type="InterPro" id="IPR011701">
    <property type="entry name" value="MFS"/>
</dbReference>
<sequence>MMQSFFQNTYSRLFLILLTMGSFSLGMTEYSMIGFSDEMSADLQLSSQQTSQVMSAYALGVLIGAPLLAILGSKLNRHTLLAYLLFWCASANFLTSFAESYEQLRLLRVFNGFPHGIYFSTAALLIYEVFPKHKRASYIGVMFSGIGMALIMAVPFNTWVGEVQGWRYMYRFMALVDLLILVLLHNLSPALPLQHQRSLRMGLLSFKNPVVWWILLIGACVISGKVSVLTYAEHIALDLAHLHESQFPLIILCVGLGMASGSLVGGKLASIHLHRTLLAAICWVIAVMVMVQLCGPHMRPACMWLFTCWEQLRYLSQPYKY</sequence>
<evidence type="ECO:0000256" key="6">
    <source>
        <dbReference type="SAM" id="Phobius"/>
    </source>
</evidence>
<dbReference type="PROSITE" id="PS00217">
    <property type="entry name" value="SUGAR_TRANSPORT_2"/>
    <property type="match status" value="1"/>
</dbReference>
<dbReference type="PANTHER" id="PTHR43124:SF3">
    <property type="entry name" value="CHLORAMPHENICOL EFFLUX PUMP RV0191"/>
    <property type="match status" value="1"/>
</dbReference>
<dbReference type="Gene3D" id="1.20.1250.20">
    <property type="entry name" value="MFS general substrate transporter like domains"/>
    <property type="match status" value="2"/>
</dbReference>
<feature type="transmembrane region" description="Helical" evidence="6">
    <location>
        <begin position="80"/>
        <end position="98"/>
    </location>
</feature>
<feature type="transmembrane region" description="Helical" evidence="6">
    <location>
        <begin position="247"/>
        <end position="265"/>
    </location>
</feature>
<dbReference type="InterPro" id="IPR005829">
    <property type="entry name" value="Sugar_transporter_CS"/>
</dbReference>
<evidence type="ECO:0000256" key="4">
    <source>
        <dbReference type="ARBA" id="ARBA00022989"/>
    </source>
</evidence>
<accession>A0ABY4DYQ5</accession>
<evidence type="ECO:0000259" key="7">
    <source>
        <dbReference type="PROSITE" id="PS50850"/>
    </source>
</evidence>
<comment type="subcellular location">
    <subcellularLocation>
        <location evidence="1">Cell membrane</location>
        <topology evidence="1">Multi-pass membrane protein</topology>
    </subcellularLocation>
</comment>
<dbReference type="Pfam" id="PF07690">
    <property type="entry name" value="MFS_1"/>
    <property type="match status" value="1"/>
</dbReference>